<keyword evidence="3 8" id="KW-0547">Nucleotide-binding</keyword>
<keyword evidence="2 8" id="KW-0436">Ligase</keyword>
<evidence type="ECO:0000256" key="1">
    <source>
        <dbReference type="ARBA" id="ARBA00008069"/>
    </source>
</evidence>
<dbReference type="InterPro" id="IPR023631">
    <property type="entry name" value="Amidase_dom"/>
</dbReference>
<dbReference type="PROSITE" id="PS00571">
    <property type="entry name" value="AMIDASES"/>
    <property type="match status" value="1"/>
</dbReference>
<dbReference type="HAMAP" id="MF_00120">
    <property type="entry name" value="GatA"/>
    <property type="match status" value="1"/>
</dbReference>
<dbReference type="Pfam" id="PF01425">
    <property type="entry name" value="Amidase"/>
    <property type="match status" value="1"/>
</dbReference>
<feature type="active site" description="Charge relay system" evidence="8">
    <location>
        <position position="154"/>
    </location>
</feature>
<dbReference type="PANTHER" id="PTHR11895">
    <property type="entry name" value="TRANSAMIDASE"/>
    <property type="match status" value="1"/>
</dbReference>
<organism evidence="9 10">
    <name type="scientific">Clostridium felsineum</name>
    <dbReference type="NCBI Taxonomy" id="36839"/>
    <lineage>
        <taxon>Bacteria</taxon>
        <taxon>Bacillati</taxon>
        <taxon>Bacillota</taxon>
        <taxon>Clostridia</taxon>
        <taxon>Eubacteriales</taxon>
        <taxon>Clostridiaceae</taxon>
        <taxon>Clostridium</taxon>
    </lineage>
</organism>
<evidence type="ECO:0000313" key="9">
    <source>
        <dbReference type="EMBL" id="URZ12702.1"/>
    </source>
</evidence>
<dbReference type="InterPro" id="IPR036928">
    <property type="entry name" value="AS_sf"/>
</dbReference>
<dbReference type="STRING" id="84029.CROST_40230"/>
<keyword evidence="5 8" id="KW-0648">Protein biosynthesis</keyword>
<dbReference type="GO" id="GO:0030956">
    <property type="term" value="C:glutamyl-tRNA(Gln) amidotransferase complex"/>
    <property type="evidence" value="ECO:0007669"/>
    <property type="project" value="InterPro"/>
</dbReference>
<dbReference type="NCBIfam" id="TIGR00132">
    <property type="entry name" value="gatA"/>
    <property type="match status" value="1"/>
</dbReference>
<evidence type="ECO:0000256" key="5">
    <source>
        <dbReference type="ARBA" id="ARBA00022917"/>
    </source>
</evidence>
<evidence type="ECO:0000313" key="10">
    <source>
        <dbReference type="Proteomes" id="UP000190951"/>
    </source>
</evidence>
<evidence type="ECO:0000256" key="6">
    <source>
        <dbReference type="ARBA" id="ARBA00025295"/>
    </source>
</evidence>
<dbReference type="GO" id="GO:0006412">
    <property type="term" value="P:translation"/>
    <property type="evidence" value="ECO:0007669"/>
    <property type="project" value="UniProtKB-UniRule"/>
</dbReference>
<evidence type="ECO:0000256" key="2">
    <source>
        <dbReference type="ARBA" id="ARBA00022598"/>
    </source>
</evidence>
<keyword evidence="4 8" id="KW-0067">ATP-binding</keyword>
<name>A0A1S8M7Y4_9CLOT</name>
<feature type="active site" description="Charge relay system" evidence="8">
    <location>
        <position position="79"/>
    </location>
</feature>
<comment type="function">
    <text evidence="6 8">Allows the formation of correctly charged Gln-tRNA(Gln) through the transamidation of misacylated Glu-tRNA(Gln) in organisms which lack glutaminyl-tRNA synthetase. The reaction takes place in the presence of glutamine and ATP through an activated gamma-phospho-Glu-tRNA(Gln).</text>
</comment>
<dbReference type="EC" id="6.3.5.7" evidence="8"/>
<evidence type="ECO:0000256" key="7">
    <source>
        <dbReference type="ARBA" id="ARBA00047407"/>
    </source>
</evidence>
<accession>A0A1S8M7Y4</accession>
<comment type="similarity">
    <text evidence="1 8">Belongs to the amidase family. GatA subfamily.</text>
</comment>
<dbReference type="KEGG" id="crw:CROST_034470"/>
<feature type="active site" description="Acyl-ester intermediate" evidence="8">
    <location>
        <position position="178"/>
    </location>
</feature>
<dbReference type="PANTHER" id="PTHR11895:SF151">
    <property type="entry name" value="GLUTAMYL-TRNA(GLN) AMIDOTRANSFERASE SUBUNIT A"/>
    <property type="match status" value="1"/>
</dbReference>
<evidence type="ECO:0000256" key="4">
    <source>
        <dbReference type="ARBA" id="ARBA00022840"/>
    </source>
</evidence>
<keyword evidence="10" id="KW-1185">Reference proteome</keyword>
<dbReference type="GO" id="GO:0050567">
    <property type="term" value="F:glutaminyl-tRNA synthase (glutamine-hydrolyzing) activity"/>
    <property type="evidence" value="ECO:0007669"/>
    <property type="project" value="UniProtKB-UniRule"/>
</dbReference>
<dbReference type="Gene3D" id="3.90.1300.10">
    <property type="entry name" value="Amidase signature (AS) domain"/>
    <property type="match status" value="1"/>
</dbReference>
<dbReference type="EMBL" id="CP096983">
    <property type="protein sequence ID" value="URZ12702.1"/>
    <property type="molecule type" value="Genomic_DNA"/>
</dbReference>
<dbReference type="AlphaFoldDB" id="A0A1S8M7Y4"/>
<protein>
    <recommendedName>
        <fullName evidence="8">Glutamyl-tRNA(Gln) amidotransferase subunit A</fullName>
        <shortName evidence="8">Glu-ADT subunit A</shortName>
        <ecNumber evidence="8">6.3.5.7</ecNumber>
    </recommendedName>
</protein>
<dbReference type="Proteomes" id="UP000190951">
    <property type="component" value="Chromosome"/>
</dbReference>
<dbReference type="RefSeq" id="WP_077834125.1">
    <property type="nucleotide sequence ID" value="NZ_CP096983.1"/>
</dbReference>
<comment type="subunit">
    <text evidence="8">Heterotrimer of A, B and C subunits.</text>
</comment>
<gene>
    <name evidence="9" type="primary">gatA_2</name>
    <name evidence="8" type="synonym">gatA</name>
    <name evidence="9" type="ORF">CROST_034470</name>
</gene>
<dbReference type="InterPro" id="IPR000120">
    <property type="entry name" value="Amidase"/>
</dbReference>
<dbReference type="GO" id="GO:0005524">
    <property type="term" value="F:ATP binding"/>
    <property type="evidence" value="ECO:0007669"/>
    <property type="project" value="UniProtKB-KW"/>
</dbReference>
<comment type="catalytic activity">
    <reaction evidence="7 8">
        <text>L-glutamyl-tRNA(Gln) + L-glutamine + ATP + H2O = L-glutaminyl-tRNA(Gln) + L-glutamate + ADP + phosphate + H(+)</text>
        <dbReference type="Rhea" id="RHEA:17521"/>
        <dbReference type="Rhea" id="RHEA-COMP:9681"/>
        <dbReference type="Rhea" id="RHEA-COMP:9684"/>
        <dbReference type="ChEBI" id="CHEBI:15377"/>
        <dbReference type="ChEBI" id="CHEBI:15378"/>
        <dbReference type="ChEBI" id="CHEBI:29985"/>
        <dbReference type="ChEBI" id="CHEBI:30616"/>
        <dbReference type="ChEBI" id="CHEBI:43474"/>
        <dbReference type="ChEBI" id="CHEBI:58359"/>
        <dbReference type="ChEBI" id="CHEBI:78520"/>
        <dbReference type="ChEBI" id="CHEBI:78521"/>
        <dbReference type="ChEBI" id="CHEBI:456216"/>
        <dbReference type="EC" id="6.3.5.7"/>
    </reaction>
</comment>
<evidence type="ECO:0000256" key="8">
    <source>
        <dbReference type="HAMAP-Rule" id="MF_00120"/>
    </source>
</evidence>
<dbReference type="InterPro" id="IPR004412">
    <property type="entry name" value="GatA"/>
</dbReference>
<evidence type="ECO:0000256" key="3">
    <source>
        <dbReference type="ARBA" id="ARBA00022741"/>
    </source>
</evidence>
<dbReference type="InterPro" id="IPR020556">
    <property type="entry name" value="Amidase_CS"/>
</dbReference>
<reference evidence="9 10" key="1">
    <citation type="submission" date="2022-04" db="EMBL/GenBank/DDBJ databases">
        <title>Genome sequence of C. roseum typestrain.</title>
        <authorList>
            <person name="Poehlein A."/>
            <person name="Schoch T."/>
            <person name="Duerre P."/>
            <person name="Daniel R."/>
        </authorList>
    </citation>
    <scope>NUCLEOTIDE SEQUENCE [LARGE SCALE GENOMIC DNA]</scope>
    <source>
        <strain evidence="9 10">DSM 7320</strain>
    </source>
</reference>
<sequence>MKLYKLKAHELKDMISKKEVKVEEVTNSFINRIDEVDERVNAFLYVAKEEALIAARELDKKIENGEKLGGLSGVPVAVKDNISVKNMQNTCASKILEGYVAPYDATVTEKLKENSGVIIGKANMDEFAMGSSTENSAYKISKNPWDLERVPGGSSGGSAASVASLEAPIALGTETGGSVRQPASFCGLVGLKPTYGRISRYGVVAFGSTLDQVGMFARDVEDCALLTQNIAGLDKKDFTTVDTPVQDYSKSLSKDLRGRKIGIPKEFFEDGLDEEVRKAVKEAIKVFEENGAEVKECSLPLSDYALATYYIVSSAEASSNLARFDGVRYGYRSLEAENPLDLYIKSRSEGFGKEAKRRIMLGTYVLSKGYYDAYYKKALKVRNLIKNDFEKNFKEFDAIITPTTPTPAFKIGEKIKDVLSMYMSDIYTVPVNIAGIPSISLPCGFVSGLPIGLQIMGNYFKEDTLFNLAYSYEQSTSWHAKIANV</sequence>
<dbReference type="SUPFAM" id="SSF75304">
    <property type="entry name" value="Amidase signature (AS) enzymes"/>
    <property type="match status" value="1"/>
</dbReference>
<proteinExistence type="inferred from homology"/>